<reference evidence="1" key="1">
    <citation type="submission" date="2021-06" db="EMBL/GenBank/DDBJ databases">
        <authorList>
            <person name="Kallberg Y."/>
            <person name="Tangrot J."/>
            <person name="Rosling A."/>
        </authorList>
    </citation>
    <scope>NUCLEOTIDE SEQUENCE</scope>
    <source>
        <strain evidence="1">FL130A</strain>
    </source>
</reference>
<gene>
    <name evidence="1" type="ORF">ALEPTO_LOCUS14455</name>
</gene>
<evidence type="ECO:0000313" key="1">
    <source>
        <dbReference type="EMBL" id="CAG8776963.1"/>
    </source>
</evidence>
<comment type="caution">
    <text evidence="1">The sequence shown here is derived from an EMBL/GenBank/DDBJ whole genome shotgun (WGS) entry which is preliminary data.</text>
</comment>
<dbReference type="OrthoDB" id="2439921at2759"/>
<feature type="non-terminal residue" evidence="1">
    <location>
        <position position="46"/>
    </location>
</feature>
<dbReference type="Proteomes" id="UP000789508">
    <property type="component" value="Unassembled WGS sequence"/>
</dbReference>
<accession>A0A9N9P0I8</accession>
<evidence type="ECO:0000313" key="2">
    <source>
        <dbReference type="Proteomes" id="UP000789508"/>
    </source>
</evidence>
<dbReference type="AlphaFoldDB" id="A0A9N9P0I8"/>
<proteinExistence type="predicted"/>
<organism evidence="1 2">
    <name type="scientific">Ambispora leptoticha</name>
    <dbReference type="NCBI Taxonomy" id="144679"/>
    <lineage>
        <taxon>Eukaryota</taxon>
        <taxon>Fungi</taxon>
        <taxon>Fungi incertae sedis</taxon>
        <taxon>Mucoromycota</taxon>
        <taxon>Glomeromycotina</taxon>
        <taxon>Glomeromycetes</taxon>
        <taxon>Archaeosporales</taxon>
        <taxon>Ambisporaceae</taxon>
        <taxon>Ambispora</taxon>
    </lineage>
</organism>
<sequence>ILKLEGNATNLADCYIELLRIGALFNQLSSSDYYSFKIYCIKNYNK</sequence>
<keyword evidence="2" id="KW-1185">Reference proteome</keyword>
<dbReference type="EMBL" id="CAJVPS010056305">
    <property type="protein sequence ID" value="CAG8776963.1"/>
    <property type="molecule type" value="Genomic_DNA"/>
</dbReference>
<name>A0A9N9P0I8_9GLOM</name>
<feature type="non-terminal residue" evidence="1">
    <location>
        <position position="1"/>
    </location>
</feature>
<protein>
    <submittedName>
        <fullName evidence="1">6327_t:CDS:1</fullName>
    </submittedName>
</protein>